<dbReference type="EMBL" id="JASMWN010000022">
    <property type="protein sequence ID" value="MDU9006304.1"/>
    <property type="molecule type" value="Genomic_DNA"/>
</dbReference>
<feature type="chain" id="PRO_5046629433" evidence="2">
    <location>
        <begin position="20"/>
        <end position="147"/>
    </location>
</feature>
<evidence type="ECO:0000313" key="4">
    <source>
        <dbReference type="EMBL" id="MDU9006304.1"/>
    </source>
</evidence>
<feature type="signal peptide" evidence="2">
    <location>
        <begin position="1"/>
        <end position="19"/>
    </location>
</feature>
<name>A0ABU3VJE5_9RHOB</name>
<comment type="caution">
    <text evidence="4">The sequence shown here is derived from an EMBL/GenBank/DDBJ whole genome shotgun (WGS) entry which is preliminary data.</text>
</comment>
<reference evidence="5" key="1">
    <citation type="submission" date="2023-05" db="EMBL/GenBank/DDBJ databases">
        <title>Sedimentitalea sp. nov. JM2-8.</title>
        <authorList>
            <person name="Huang J."/>
        </authorList>
    </citation>
    <scope>NUCLEOTIDE SEQUENCE [LARGE SCALE GENOMIC DNA]</scope>
    <source>
        <strain evidence="5">KHS03</strain>
    </source>
</reference>
<dbReference type="Pfam" id="PF13778">
    <property type="entry name" value="DUF4174"/>
    <property type="match status" value="1"/>
</dbReference>
<dbReference type="Proteomes" id="UP001255416">
    <property type="component" value="Unassembled WGS sequence"/>
</dbReference>
<evidence type="ECO:0000259" key="3">
    <source>
        <dbReference type="Pfam" id="PF13778"/>
    </source>
</evidence>
<feature type="domain" description="DUF4174" evidence="3">
    <location>
        <begin position="39"/>
        <end position="140"/>
    </location>
</feature>
<evidence type="ECO:0000313" key="5">
    <source>
        <dbReference type="Proteomes" id="UP001255416"/>
    </source>
</evidence>
<keyword evidence="5" id="KW-1185">Reference proteome</keyword>
<evidence type="ECO:0000256" key="1">
    <source>
        <dbReference type="ARBA" id="ARBA00022729"/>
    </source>
</evidence>
<dbReference type="RefSeq" id="WP_316781162.1">
    <property type="nucleotide sequence ID" value="NZ_JASMWN010000022.1"/>
</dbReference>
<proteinExistence type="predicted"/>
<keyword evidence="1 2" id="KW-0732">Signal</keyword>
<dbReference type="InterPro" id="IPR025232">
    <property type="entry name" value="DUF4174"/>
</dbReference>
<gene>
    <name evidence="4" type="ORF">QO231_20945</name>
</gene>
<accession>A0ABU3VJE5</accession>
<protein>
    <submittedName>
        <fullName evidence="4">DUF4174 domain-containing protein</fullName>
    </submittedName>
</protein>
<evidence type="ECO:0000256" key="2">
    <source>
        <dbReference type="SAM" id="SignalP"/>
    </source>
</evidence>
<organism evidence="4 5">
    <name type="scientific">Sedimentitalea todarodis</name>
    <dbReference type="NCBI Taxonomy" id="1631240"/>
    <lineage>
        <taxon>Bacteria</taxon>
        <taxon>Pseudomonadati</taxon>
        <taxon>Pseudomonadota</taxon>
        <taxon>Alphaproteobacteria</taxon>
        <taxon>Rhodobacterales</taxon>
        <taxon>Paracoccaceae</taxon>
        <taxon>Sedimentitalea</taxon>
    </lineage>
</organism>
<sequence length="147" mass="16368">MKLSLALVFATLLVAPVWAQEGSETPDTAMIQPAGESDLSDFLWTKRPVVVFADSPADPRYAEQIERLSEGMGMLIDRDVVVLTDTDPAAASPLRQKLRPRGFMLVLVGKDGGVKLRKPLPWTVREITRSIDKTPERQREVDQKRGL</sequence>